<keyword evidence="4" id="KW-1185">Reference proteome</keyword>
<proteinExistence type="predicted"/>
<gene>
    <name evidence="3" type="ORF">STAS_34936</name>
</gene>
<feature type="domain" description="RRM" evidence="2">
    <location>
        <begin position="4"/>
        <end position="49"/>
    </location>
</feature>
<dbReference type="Proteomes" id="UP000325081">
    <property type="component" value="Unassembled WGS sequence"/>
</dbReference>
<dbReference type="OrthoDB" id="439808at2759"/>
<dbReference type="PANTHER" id="PTHR48024:SF45">
    <property type="entry name" value="RNA BINDING DOMAIN PROTEIN"/>
    <property type="match status" value="1"/>
</dbReference>
<organism evidence="3 4">
    <name type="scientific">Striga asiatica</name>
    <name type="common">Asiatic witchweed</name>
    <name type="synonym">Buchnera asiatica</name>
    <dbReference type="NCBI Taxonomy" id="4170"/>
    <lineage>
        <taxon>Eukaryota</taxon>
        <taxon>Viridiplantae</taxon>
        <taxon>Streptophyta</taxon>
        <taxon>Embryophyta</taxon>
        <taxon>Tracheophyta</taxon>
        <taxon>Spermatophyta</taxon>
        <taxon>Magnoliopsida</taxon>
        <taxon>eudicotyledons</taxon>
        <taxon>Gunneridae</taxon>
        <taxon>Pentapetalae</taxon>
        <taxon>asterids</taxon>
        <taxon>lamiids</taxon>
        <taxon>Lamiales</taxon>
        <taxon>Orobanchaceae</taxon>
        <taxon>Buchnereae</taxon>
        <taxon>Striga</taxon>
    </lineage>
</organism>
<dbReference type="Pfam" id="PF00076">
    <property type="entry name" value="RRM_1"/>
    <property type="match status" value="1"/>
</dbReference>
<evidence type="ECO:0000313" key="4">
    <source>
        <dbReference type="Proteomes" id="UP000325081"/>
    </source>
</evidence>
<dbReference type="GO" id="GO:0005634">
    <property type="term" value="C:nucleus"/>
    <property type="evidence" value="ECO:0007669"/>
    <property type="project" value="TreeGrafter"/>
</dbReference>
<keyword evidence="1" id="KW-0694">RNA-binding</keyword>
<evidence type="ECO:0000256" key="1">
    <source>
        <dbReference type="ARBA" id="ARBA00022884"/>
    </source>
</evidence>
<protein>
    <submittedName>
        <fullName evidence="3">RNA-binding protein 24</fullName>
    </submittedName>
</protein>
<name>A0A5A7RIY6_STRAF</name>
<dbReference type="Gene3D" id="3.30.70.330">
    <property type="match status" value="1"/>
</dbReference>
<comment type="caution">
    <text evidence="3">The sequence shown here is derived from an EMBL/GenBank/DDBJ whole genome shotgun (WGS) entry which is preliminary data.</text>
</comment>
<sequence length="99" mass="11138">MLAFLEHGEIEEGAVIYDKVTAKSHGYGFITYKDMKSAQLALRAPSKMIDWLRIRHLEDCRGCKKAIDDPQKMLGVRKFDFSSSIGIKNDSITKTTAEA</sequence>
<dbReference type="InterPro" id="IPR050886">
    <property type="entry name" value="RNA-binding_reg"/>
</dbReference>
<accession>A0A5A7RIY6</accession>
<reference evidence="4" key="1">
    <citation type="journal article" date="2019" name="Curr. Biol.">
        <title>Genome Sequence of Striga asiatica Provides Insight into the Evolution of Plant Parasitism.</title>
        <authorList>
            <person name="Yoshida S."/>
            <person name="Kim S."/>
            <person name="Wafula E.K."/>
            <person name="Tanskanen J."/>
            <person name="Kim Y.M."/>
            <person name="Honaas L."/>
            <person name="Yang Z."/>
            <person name="Spallek T."/>
            <person name="Conn C.E."/>
            <person name="Ichihashi Y."/>
            <person name="Cheong K."/>
            <person name="Cui S."/>
            <person name="Der J.P."/>
            <person name="Gundlach H."/>
            <person name="Jiao Y."/>
            <person name="Hori C."/>
            <person name="Ishida J.K."/>
            <person name="Kasahara H."/>
            <person name="Kiba T."/>
            <person name="Kim M.S."/>
            <person name="Koo N."/>
            <person name="Laohavisit A."/>
            <person name="Lee Y.H."/>
            <person name="Lumba S."/>
            <person name="McCourt P."/>
            <person name="Mortimer J.C."/>
            <person name="Mutuku J.M."/>
            <person name="Nomura T."/>
            <person name="Sasaki-Sekimoto Y."/>
            <person name="Seto Y."/>
            <person name="Wang Y."/>
            <person name="Wakatake T."/>
            <person name="Sakakibara H."/>
            <person name="Demura T."/>
            <person name="Yamaguchi S."/>
            <person name="Yoneyama K."/>
            <person name="Manabe R.I."/>
            <person name="Nelson D.C."/>
            <person name="Schulman A.H."/>
            <person name="Timko M.P."/>
            <person name="dePamphilis C.W."/>
            <person name="Choi D."/>
            <person name="Shirasu K."/>
        </authorList>
    </citation>
    <scope>NUCLEOTIDE SEQUENCE [LARGE SCALE GENOMIC DNA]</scope>
    <source>
        <strain evidence="4">cv. UVA1</strain>
    </source>
</reference>
<dbReference type="EMBL" id="BKCP01013181">
    <property type="protein sequence ID" value="GER57141.1"/>
    <property type="molecule type" value="Genomic_DNA"/>
</dbReference>
<dbReference type="GO" id="GO:0003723">
    <property type="term" value="F:RNA binding"/>
    <property type="evidence" value="ECO:0007669"/>
    <property type="project" value="UniProtKB-KW"/>
</dbReference>
<dbReference type="InterPro" id="IPR000504">
    <property type="entry name" value="RRM_dom"/>
</dbReference>
<dbReference type="InterPro" id="IPR012677">
    <property type="entry name" value="Nucleotide-bd_a/b_plait_sf"/>
</dbReference>
<dbReference type="PANTHER" id="PTHR48024">
    <property type="entry name" value="GEO13361P1-RELATED"/>
    <property type="match status" value="1"/>
</dbReference>
<dbReference type="InterPro" id="IPR035979">
    <property type="entry name" value="RBD_domain_sf"/>
</dbReference>
<evidence type="ECO:0000259" key="2">
    <source>
        <dbReference type="Pfam" id="PF00076"/>
    </source>
</evidence>
<dbReference type="AlphaFoldDB" id="A0A5A7RIY6"/>
<evidence type="ECO:0000313" key="3">
    <source>
        <dbReference type="EMBL" id="GER57141.1"/>
    </source>
</evidence>
<dbReference type="SUPFAM" id="SSF54928">
    <property type="entry name" value="RNA-binding domain, RBD"/>
    <property type="match status" value="1"/>
</dbReference>